<dbReference type="RefSeq" id="WP_100507419.1">
    <property type="nucleotide sequence ID" value="NZ_CADILE010000020.1"/>
</dbReference>
<dbReference type="Proteomes" id="UP000494122">
    <property type="component" value="Unassembled WGS sequence"/>
</dbReference>
<dbReference type="AlphaFoldDB" id="A0A2M9H2M5"/>
<sequence length="216" mass="22980">MDAALIPVPTARDIEAQACALLAHASPDQPDARFFATVIGKSLAHGDLARTGLAPAELAGVLASLFPDAQADSSATLAALRAQLLAYAARGLASPRPDFTRLLRVLLDACSGPAATTPWVTSVLAHACLRPDHLWRDLGLGGREDVTALLTRHYPRLVARNTGDLRWKKFLAYCAFEHAGLPVRAAPGCAHCEDHDHCYGAAPRRPEACPVSTRLP</sequence>
<reference evidence="1 2" key="1">
    <citation type="submission" date="2020-04" db="EMBL/GenBank/DDBJ databases">
        <authorList>
            <person name="De Canck E."/>
        </authorList>
    </citation>
    <scope>NUCLEOTIDE SEQUENCE [LARGE SCALE GENOMIC DNA]</scope>
    <source>
        <strain evidence="1 2">LMG 3328</strain>
    </source>
</reference>
<organism evidence="1 2">
    <name type="scientific">Achromobacter ruhlandii</name>
    <dbReference type="NCBI Taxonomy" id="72557"/>
    <lineage>
        <taxon>Bacteria</taxon>
        <taxon>Pseudomonadati</taxon>
        <taxon>Pseudomonadota</taxon>
        <taxon>Betaproteobacteria</taxon>
        <taxon>Burkholderiales</taxon>
        <taxon>Alcaligenaceae</taxon>
        <taxon>Achromobacter</taxon>
    </lineage>
</organism>
<evidence type="ECO:0000313" key="1">
    <source>
        <dbReference type="EMBL" id="CAB3919032.1"/>
    </source>
</evidence>
<proteinExistence type="predicted"/>
<evidence type="ECO:0000313" key="2">
    <source>
        <dbReference type="Proteomes" id="UP000494122"/>
    </source>
</evidence>
<dbReference type="Pfam" id="PF04891">
    <property type="entry name" value="NifQ"/>
    <property type="match status" value="1"/>
</dbReference>
<dbReference type="GO" id="GO:0009399">
    <property type="term" value="P:nitrogen fixation"/>
    <property type="evidence" value="ECO:0007669"/>
    <property type="project" value="InterPro"/>
</dbReference>
<dbReference type="GO" id="GO:0030151">
    <property type="term" value="F:molybdenum ion binding"/>
    <property type="evidence" value="ECO:0007669"/>
    <property type="project" value="InterPro"/>
</dbReference>
<protein>
    <submittedName>
        <fullName evidence="1">Uncharacterized protein</fullName>
    </submittedName>
</protein>
<gene>
    <name evidence="1" type="ORF">LMG3328_05244</name>
</gene>
<accession>A0A2M9H2M5</accession>
<dbReference type="InterPro" id="IPR006975">
    <property type="entry name" value="NifQ"/>
</dbReference>
<name>A0A2M9H2M5_9BURK</name>
<dbReference type="EMBL" id="CADILE010000020">
    <property type="protein sequence ID" value="CAB3919032.1"/>
    <property type="molecule type" value="Genomic_DNA"/>
</dbReference>